<proteinExistence type="predicted"/>
<sequence length="94" mass="10231">GVTLSQFTRPRCYGAERICKDIGPNVCCQSTSRVFVSGSCSGCTSTDFHFVWTQVNSNYCGRNVAGTNGNSCIGGQNLRGHSWCRLCGTKQRIE</sequence>
<dbReference type="OrthoDB" id="4379165at2759"/>
<protein>
    <submittedName>
        <fullName evidence="1">Uncharacterized protein</fullName>
    </submittedName>
</protein>
<reference evidence="1 2" key="1">
    <citation type="journal article" date="2016" name="Nat. Commun.">
        <title>Ectomycorrhizal ecology is imprinted in the genome of the dominant symbiotic fungus Cenococcum geophilum.</title>
        <authorList>
            <consortium name="DOE Joint Genome Institute"/>
            <person name="Peter M."/>
            <person name="Kohler A."/>
            <person name="Ohm R.A."/>
            <person name="Kuo A."/>
            <person name="Krutzmann J."/>
            <person name="Morin E."/>
            <person name="Arend M."/>
            <person name="Barry K.W."/>
            <person name="Binder M."/>
            <person name="Choi C."/>
            <person name="Clum A."/>
            <person name="Copeland A."/>
            <person name="Grisel N."/>
            <person name="Haridas S."/>
            <person name="Kipfer T."/>
            <person name="LaButti K."/>
            <person name="Lindquist E."/>
            <person name="Lipzen A."/>
            <person name="Maire R."/>
            <person name="Meier B."/>
            <person name="Mihaltcheva S."/>
            <person name="Molinier V."/>
            <person name="Murat C."/>
            <person name="Poggeler S."/>
            <person name="Quandt C.A."/>
            <person name="Sperisen C."/>
            <person name="Tritt A."/>
            <person name="Tisserant E."/>
            <person name="Crous P.W."/>
            <person name="Henrissat B."/>
            <person name="Nehls U."/>
            <person name="Egli S."/>
            <person name="Spatafora J.W."/>
            <person name="Grigoriev I.V."/>
            <person name="Martin F.M."/>
        </authorList>
    </citation>
    <scope>NUCLEOTIDE SEQUENCE [LARGE SCALE GENOMIC DNA]</scope>
    <source>
        <strain evidence="1 2">CBS 207.34</strain>
    </source>
</reference>
<organism evidence="1 2">
    <name type="scientific">Glonium stellatum</name>
    <dbReference type="NCBI Taxonomy" id="574774"/>
    <lineage>
        <taxon>Eukaryota</taxon>
        <taxon>Fungi</taxon>
        <taxon>Dikarya</taxon>
        <taxon>Ascomycota</taxon>
        <taxon>Pezizomycotina</taxon>
        <taxon>Dothideomycetes</taxon>
        <taxon>Pleosporomycetidae</taxon>
        <taxon>Gloniales</taxon>
        <taxon>Gloniaceae</taxon>
        <taxon>Glonium</taxon>
    </lineage>
</organism>
<accession>A0A8E2EWJ4</accession>
<name>A0A8E2EWJ4_9PEZI</name>
<dbReference type="EMBL" id="KV750187">
    <property type="protein sequence ID" value="OCL05891.1"/>
    <property type="molecule type" value="Genomic_DNA"/>
</dbReference>
<dbReference type="AlphaFoldDB" id="A0A8E2EWJ4"/>
<feature type="non-terminal residue" evidence="1">
    <location>
        <position position="94"/>
    </location>
</feature>
<dbReference type="Proteomes" id="UP000250140">
    <property type="component" value="Unassembled WGS sequence"/>
</dbReference>
<evidence type="ECO:0000313" key="2">
    <source>
        <dbReference type="Proteomes" id="UP000250140"/>
    </source>
</evidence>
<keyword evidence="2" id="KW-1185">Reference proteome</keyword>
<evidence type="ECO:0000313" key="1">
    <source>
        <dbReference type="EMBL" id="OCL05891.1"/>
    </source>
</evidence>
<feature type="non-terminal residue" evidence="1">
    <location>
        <position position="1"/>
    </location>
</feature>
<gene>
    <name evidence="1" type="ORF">AOQ84DRAFT_275284</name>
</gene>